<keyword evidence="3" id="KW-0238">DNA-binding</keyword>
<evidence type="ECO:0000313" key="8">
    <source>
        <dbReference type="Proteomes" id="UP001596380"/>
    </source>
</evidence>
<evidence type="ECO:0000256" key="3">
    <source>
        <dbReference type="ARBA" id="ARBA00023125"/>
    </source>
</evidence>
<keyword evidence="8" id="KW-1185">Reference proteome</keyword>
<proteinExistence type="inferred from homology"/>
<dbReference type="InterPro" id="IPR036390">
    <property type="entry name" value="WH_DNA-bd_sf"/>
</dbReference>
<name>A0ABW2D346_9ACTN</name>
<feature type="compositionally biased region" description="Basic and acidic residues" evidence="5">
    <location>
        <begin position="319"/>
        <end position="332"/>
    </location>
</feature>
<dbReference type="Gene3D" id="1.10.10.10">
    <property type="entry name" value="Winged helix-like DNA-binding domain superfamily/Winged helix DNA-binding domain"/>
    <property type="match status" value="1"/>
</dbReference>
<dbReference type="Pfam" id="PF00126">
    <property type="entry name" value="HTH_1"/>
    <property type="match status" value="1"/>
</dbReference>
<feature type="compositionally biased region" description="Gly residues" evidence="5">
    <location>
        <begin position="335"/>
        <end position="347"/>
    </location>
</feature>
<dbReference type="PANTHER" id="PTHR30346">
    <property type="entry name" value="TRANSCRIPTIONAL DUAL REGULATOR HCAR-RELATED"/>
    <property type="match status" value="1"/>
</dbReference>
<evidence type="ECO:0000259" key="6">
    <source>
        <dbReference type="PROSITE" id="PS50931"/>
    </source>
</evidence>
<sequence>MLEVRRLRLLAEFARRGSIAATAASLGYTPSAVSQQLAALERETRVALLDRTARSAELTDAGRRLAARAEEILTLVEAAEAELFAQSDTPIGRVVVTSFPTAAVAFAPALAHSLADHPGLTFVLRQTRPGDGVRQVQSGEVDIALIDDWTGKVPEQSPAALEFFHLRRDPLVLVVPASHPMSDPERPVDLQELREEPWMAAPPGEFSRQAVERLLDTVGGARPVPWEFEGLHTILSLVARGIGITAVPALALAAGDQGVAVRSIPGCTLAREVYAVTRTASVRRPSVAVTLRAIYAAAQEPYPAQSIADAGTPPFPPRPRPDGRSPDGRPADGRSPGGRPAGGGAQE</sequence>
<dbReference type="SUPFAM" id="SSF46785">
    <property type="entry name" value="Winged helix' DNA-binding domain"/>
    <property type="match status" value="1"/>
</dbReference>
<dbReference type="InterPro" id="IPR005119">
    <property type="entry name" value="LysR_subst-bd"/>
</dbReference>
<evidence type="ECO:0000313" key="7">
    <source>
        <dbReference type="EMBL" id="MFC6887108.1"/>
    </source>
</evidence>
<evidence type="ECO:0000256" key="4">
    <source>
        <dbReference type="ARBA" id="ARBA00023163"/>
    </source>
</evidence>
<comment type="similarity">
    <text evidence="1">Belongs to the LysR transcriptional regulatory family.</text>
</comment>
<dbReference type="EMBL" id="JBHSXS010000069">
    <property type="protein sequence ID" value="MFC6887108.1"/>
    <property type="molecule type" value="Genomic_DNA"/>
</dbReference>
<keyword evidence="4" id="KW-0804">Transcription</keyword>
<dbReference type="PANTHER" id="PTHR30346:SF29">
    <property type="entry name" value="LYSR SUBSTRATE-BINDING"/>
    <property type="match status" value="1"/>
</dbReference>
<feature type="domain" description="HTH lysR-type" evidence="6">
    <location>
        <begin position="2"/>
        <end position="59"/>
    </location>
</feature>
<evidence type="ECO:0000256" key="2">
    <source>
        <dbReference type="ARBA" id="ARBA00023015"/>
    </source>
</evidence>
<dbReference type="InterPro" id="IPR036388">
    <property type="entry name" value="WH-like_DNA-bd_sf"/>
</dbReference>
<organism evidence="7 8">
    <name type="scientific">Actinomadura yumaensis</name>
    <dbReference type="NCBI Taxonomy" id="111807"/>
    <lineage>
        <taxon>Bacteria</taxon>
        <taxon>Bacillati</taxon>
        <taxon>Actinomycetota</taxon>
        <taxon>Actinomycetes</taxon>
        <taxon>Streptosporangiales</taxon>
        <taxon>Thermomonosporaceae</taxon>
        <taxon>Actinomadura</taxon>
    </lineage>
</organism>
<reference evidence="8" key="1">
    <citation type="journal article" date="2019" name="Int. J. Syst. Evol. Microbiol.">
        <title>The Global Catalogue of Microorganisms (GCM) 10K type strain sequencing project: providing services to taxonomists for standard genome sequencing and annotation.</title>
        <authorList>
            <consortium name="The Broad Institute Genomics Platform"/>
            <consortium name="The Broad Institute Genome Sequencing Center for Infectious Disease"/>
            <person name="Wu L."/>
            <person name="Ma J."/>
        </authorList>
    </citation>
    <scope>NUCLEOTIDE SEQUENCE [LARGE SCALE GENOMIC DNA]</scope>
    <source>
        <strain evidence="8">JCM 3369</strain>
    </source>
</reference>
<protein>
    <submittedName>
        <fullName evidence="7">LysR family transcriptional regulator</fullName>
    </submittedName>
</protein>
<dbReference type="RefSeq" id="WP_160825644.1">
    <property type="nucleotide sequence ID" value="NZ_JBHSXS010000069.1"/>
</dbReference>
<dbReference type="PROSITE" id="PS50931">
    <property type="entry name" value="HTH_LYSR"/>
    <property type="match status" value="1"/>
</dbReference>
<gene>
    <name evidence="7" type="ORF">ACFQKB_45620</name>
</gene>
<dbReference type="InterPro" id="IPR000847">
    <property type="entry name" value="LysR_HTH_N"/>
</dbReference>
<accession>A0ABW2D346</accession>
<dbReference type="Pfam" id="PF03466">
    <property type="entry name" value="LysR_substrate"/>
    <property type="match status" value="1"/>
</dbReference>
<dbReference type="Gene3D" id="3.40.190.10">
    <property type="entry name" value="Periplasmic binding protein-like II"/>
    <property type="match status" value="2"/>
</dbReference>
<comment type="caution">
    <text evidence="7">The sequence shown here is derived from an EMBL/GenBank/DDBJ whole genome shotgun (WGS) entry which is preliminary data.</text>
</comment>
<evidence type="ECO:0000256" key="1">
    <source>
        <dbReference type="ARBA" id="ARBA00009437"/>
    </source>
</evidence>
<feature type="region of interest" description="Disordered" evidence="5">
    <location>
        <begin position="303"/>
        <end position="347"/>
    </location>
</feature>
<dbReference type="Proteomes" id="UP001596380">
    <property type="component" value="Unassembled WGS sequence"/>
</dbReference>
<keyword evidence="2" id="KW-0805">Transcription regulation</keyword>
<dbReference type="SUPFAM" id="SSF53850">
    <property type="entry name" value="Periplasmic binding protein-like II"/>
    <property type="match status" value="1"/>
</dbReference>
<evidence type="ECO:0000256" key="5">
    <source>
        <dbReference type="SAM" id="MobiDB-lite"/>
    </source>
</evidence>